<keyword evidence="2" id="KW-1133">Transmembrane helix</keyword>
<accession>A0AB35U9N5</accession>
<keyword evidence="2" id="KW-0472">Membrane</keyword>
<gene>
    <name evidence="4" type="ORF">MOZ60_10250</name>
</gene>
<comment type="caution">
    <text evidence="4">The sequence shown here is derived from an EMBL/GenBank/DDBJ whole genome shotgun (WGS) entry which is preliminary data.</text>
</comment>
<feature type="domain" description="SH3b" evidence="3">
    <location>
        <begin position="1"/>
        <end position="63"/>
    </location>
</feature>
<feature type="region of interest" description="Disordered" evidence="1">
    <location>
        <begin position="176"/>
        <end position="204"/>
    </location>
</feature>
<dbReference type="AlphaFoldDB" id="A0AB35U9N5"/>
<dbReference type="InterPro" id="IPR003646">
    <property type="entry name" value="SH3-like_bac-type"/>
</dbReference>
<dbReference type="Pfam" id="PF14283">
    <property type="entry name" value="CD1107-like"/>
    <property type="match status" value="1"/>
</dbReference>
<feature type="compositionally biased region" description="Basic and acidic residues" evidence="1">
    <location>
        <begin position="236"/>
        <end position="254"/>
    </location>
</feature>
<protein>
    <submittedName>
        <fullName evidence="4">DUF4366 domain-containing protein</fullName>
    </submittedName>
</protein>
<dbReference type="PROSITE" id="PS51781">
    <property type="entry name" value="SH3B"/>
    <property type="match status" value="1"/>
</dbReference>
<dbReference type="RefSeq" id="WP_370596596.1">
    <property type="nucleotide sequence ID" value="NZ_JALBUR010000040.1"/>
</dbReference>
<feature type="region of interest" description="Disordered" evidence="1">
    <location>
        <begin position="233"/>
        <end position="274"/>
    </location>
</feature>
<feature type="transmembrane region" description="Helical" evidence="2">
    <location>
        <begin position="209"/>
        <end position="231"/>
    </location>
</feature>
<dbReference type="EMBL" id="JALBUR010000040">
    <property type="protein sequence ID" value="MDX8420465.1"/>
    <property type="molecule type" value="Genomic_DNA"/>
</dbReference>
<keyword evidence="2" id="KW-0812">Transmembrane</keyword>
<feature type="compositionally biased region" description="Acidic residues" evidence="1">
    <location>
        <begin position="255"/>
        <end position="274"/>
    </location>
</feature>
<dbReference type="InterPro" id="IPR025376">
    <property type="entry name" value="CD1107-like_dom"/>
</dbReference>
<evidence type="ECO:0000313" key="5">
    <source>
        <dbReference type="Proteomes" id="UP001286174"/>
    </source>
</evidence>
<name>A0AB35U9N5_9FIRM</name>
<proteinExistence type="predicted"/>
<evidence type="ECO:0000256" key="1">
    <source>
        <dbReference type="SAM" id="MobiDB-lite"/>
    </source>
</evidence>
<dbReference type="Gene3D" id="2.30.30.40">
    <property type="entry name" value="SH3 Domains"/>
    <property type="match status" value="1"/>
</dbReference>
<organism evidence="4 5">
    <name type="scientific">Grylomicrobium aquisgranensis</name>
    <dbReference type="NCBI Taxonomy" id="2926318"/>
    <lineage>
        <taxon>Bacteria</taxon>
        <taxon>Bacillati</taxon>
        <taxon>Bacillota</taxon>
        <taxon>Erysipelotrichia</taxon>
        <taxon>Erysipelotrichales</taxon>
        <taxon>Erysipelotrichaceae</taxon>
        <taxon>Grylomicrobium</taxon>
    </lineage>
</organism>
<dbReference type="Pfam" id="PF08239">
    <property type="entry name" value="SH3_3"/>
    <property type="match status" value="1"/>
</dbReference>
<evidence type="ECO:0000259" key="3">
    <source>
        <dbReference type="PROSITE" id="PS51781"/>
    </source>
</evidence>
<sequence length="274" mass="30037">MGTIQANGSRLNVRCGGGMDYQVIDRLRPGDTVKVLGVEGDWVKVIIPELTGYVHKNCLNIHTEATSGSETFEPTEENLQSFLQMLGQGFGTTPLTPDGNMTLVDDFGSIIGTGKQFVTLVTQAGNYFYLIIDRDEKGNENVHFLNRVDETDLFALMDEDQAGAMKEQIAAEEAAKAAAEAAEKAKTEQVESQPTELAEQEPEQKLSKLPYAIGLIILIGACGAGGAFFYLKNKKSQAESTERPDPDADYREYEDGYDFPEEEDSGEDPESEDE</sequence>
<evidence type="ECO:0000313" key="4">
    <source>
        <dbReference type="EMBL" id="MDX8420465.1"/>
    </source>
</evidence>
<keyword evidence="5" id="KW-1185">Reference proteome</keyword>
<dbReference type="Proteomes" id="UP001286174">
    <property type="component" value="Unassembled WGS sequence"/>
</dbReference>
<evidence type="ECO:0000256" key="2">
    <source>
        <dbReference type="SAM" id="Phobius"/>
    </source>
</evidence>
<reference evidence="4 5" key="1">
    <citation type="submission" date="2022-03" db="EMBL/GenBank/DDBJ databases">
        <title>Novel taxa within the pig intestine.</title>
        <authorList>
            <person name="Wylensek D."/>
            <person name="Bishof K."/>
            <person name="Afrizal A."/>
            <person name="Clavel T."/>
        </authorList>
    </citation>
    <scope>NUCLEOTIDE SEQUENCE [LARGE SCALE GENOMIC DNA]</scope>
    <source>
        <strain evidence="4 5">CLA-KB-P133</strain>
    </source>
</reference>
<dbReference type="SMART" id="SM00287">
    <property type="entry name" value="SH3b"/>
    <property type="match status" value="1"/>
</dbReference>